<dbReference type="PANTHER" id="PTHR22838:SF0">
    <property type="entry name" value="WD REPEAT-CONTAINING PROTEIN 26"/>
    <property type="match status" value="1"/>
</dbReference>
<comment type="caution">
    <text evidence="5">The sequence shown here is derived from an EMBL/GenBank/DDBJ whole genome shotgun (WGS) entry which is preliminary data.</text>
</comment>
<dbReference type="GO" id="GO:0034657">
    <property type="term" value="C:GID complex"/>
    <property type="evidence" value="ECO:0007669"/>
    <property type="project" value="TreeGrafter"/>
</dbReference>
<evidence type="ECO:0008006" key="7">
    <source>
        <dbReference type="Google" id="ProtNLM"/>
    </source>
</evidence>
<name>A0AAW0GBI5_9APHY</name>
<evidence type="ECO:0000256" key="1">
    <source>
        <dbReference type="ARBA" id="ARBA00022574"/>
    </source>
</evidence>
<dbReference type="SUPFAM" id="SSF50952">
    <property type="entry name" value="Soluble quinoprotein glucose dehydrogenase"/>
    <property type="match status" value="1"/>
</dbReference>
<dbReference type="SMART" id="SM00320">
    <property type="entry name" value="WD40"/>
    <property type="match status" value="3"/>
</dbReference>
<reference evidence="5 6" key="1">
    <citation type="submission" date="2022-09" db="EMBL/GenBank/DDBJ databases">
        <authorList>
            <person name="Palmer J.M."/>
        </authorList>
    </citation>
    <scope>NUCLEOTIDE SEQUENCE [LARGE SCALE GENOMIC DNA]</scope>
    <source>
        <strain evidence="5 6">DSM 7382</strain>
    </source>
</reference>
<evidence type="ECO:0000256" key="3">
    <source>
        <dbReference type="PROSITE-ProRule" id="PRU00221"/>
    </source>
</evidence>
<keyword evidence="1 3" id="KW-0853">WD repeat</keyword>
<dbReference type="AlphaFoldDB" id="A0AAW0GBI5"/>
<dbReference type="Proteomes" id="UP001385951">
    <property type="component" value="Unassembled WGS sequence"/>
</dbReference>
<dbReference type="Pfam" id="PF00400">
    <property type="entry name" value="WD40"/>
    <property type="match status" value="1"/>
</dbReference>
<dbReference type="PROSITE" id="PS50294">
    <property type="entry name" value="WD_REPEATS_REGION"/>
    <property type="match status" value="1"/>
</dbReference>
<dbReference type="PROSITE" id="PS50082">
    <property type="entry name" value="WD_REPEATS_2"/>
    <property type="match status" value="1"/>
</dbReference>
<sequence>MEGLLNGTSDLVGNAFASEQSLQPESHVPGSGVSTPLSTNEGDPERRRRARHLLILLRDELQNIAREKEAQNRPPEPRTPFDNDSDIPIADQELQDAGAAAFNKVEKQLTTLDRELRHFRNSVRKLGSSARILSSSFHLRDRLANILFLFRENAANLFPRKVKNVSLDSPNLHRSQSSRNNARTAALLHPITHTVVQALEIDELPNELQSFAADINIFLHCLNEFPEFTDENMNAAIFSCEQDLTYWASCLKAYAGQFQYPAVRQYIHDISSDLGEHLQHIASAIRLFIENGVPTILFTQKHVAANLLNLSTVATLFSGVTVTTLQFSFEDVGTPLGDSVNGFWFMSLVFSIGAGCQQLARADMEASNVPFPKSSSTRMAVACFSAGLVLFTFSSNQNPITSIITTVLSGFSCFGLLAVSAWFLSERWVFHTHNGQKWLADSLSESGITFSFVPGITWLMRIQKDTVRRLVLRGLQSFIKFLETLCSKVQSAEIDEEIQVDVEAPSVASVHSPRISRSFSLARQTTLPSINISFSGTGSQTHGSHSQLAVASLAPVPVSLRPLTPVPPLPNSIARRRWHNAVQSYGPDSVKDVQPPMRTPPMRVAHMSSALRDLKVSETLNIHQALIRDLQFSPDGRMLATASWDHTATIYKVGTSFEPHRVLAHPNGFIGALSWSPTGHMLLTRLQRGFKLWDEDGVCRKTVDRKASVQSISWFPRGEALLSVENGALNRLDLNGNATNTYVLDDIQIRRATITPDGTRALCVGTLLAPGGIHPDKSRSEKQIFVYNLGTREVEARAPVLRDIGNIKMSKRKQVALVTYEDQSPPQLWELESPDVHDSNCTRLILRQTYMPNSKAPLAIAGTCQFGGKDERLVISVGKGNEVHIWDRNSAQLLYQGVTQEGSCETTCFAWNQGYESLMFAAGSVDGAVTILAAPEISSAKIYKADIGEHPRRVLPQPSGLKDIAESTSGLSVEQQTNPRLSLALDEDYEDARGLGTVG</sequence>
<keyword evidence="2" id="KW-0677">Repeat</keyword>
<evidence type="ECO:0000313" key="6">
    <source>
        <dbReference type="Proteomes" id="UP001385951"/>
    </source>
</evidence>
<dbReference type="InterPro" id="IPR051350">
    <property type="entry name" value="WD_repeat-ST_regulator"/>
</dbReference>
<dbReference type="InterPro" id="IPR015943">
    <property type="entry name" value="WD40/YVTN_repeat-like_dom_sf"/>
</dbReference>
<gene>
    <name evidence="5" type="ORF">QCA50_005819</name>
</gene>
<evidence type="ECO:0000313" key="5">
    <source>
        <dbReference type="EMBL" id="KAK7690720.1"/>
    </source>
</evidence>
<dbReference type="PANTHER" id="PTHR22838">
    <property type="entry name" value="WD REPEAT PROTEIN 26-RELATED"/>
    <property type="match status" value="1"/>
</dbReference>
<proteinExistence type="predicted"/>
<dbReference type="EMBL" id="JASBNA010000006">
    <property type="protein sequence ID" value="KAK7690720.1"/>
    <property type="molecule type" value="Genomic_DNA"/>
</dbReference>
<keyword evidence="6" id="KW-1185">Reference proteome</keyword>
<feature type="compositionally biased region" description="Basic and acidic residues" evidence="4">
    <location>
        <begin position="65"/>
        <end position="81"/>
    </location>
</feature>
<dbReference type="GO" id="GO:0043161">
    <property type="term" value="P:proteasome-mediated ubiquitin-dependent protein catabolic process"/>
    <property type="evidence" value="ECO:0007669"/>
    <property type="project" value="TreeGrafter"/>
</dbReference>
<feature type="compositionally biased region" description="Polar residues" evidence="4">
    <location>
        <begin position="32"/>
        <end position="41"/>
    </location>
</feature>
<dbReference type="Gene3D" id="2.130.10.10">
    <property type="entry name" value="YVTN repeat-like/Quinoprotein amine dehydrogenase"/>
    <property type="match status" value="1"/>
</dbReference>
<accession>A0AAW0GBI5</accession>
<protein>
    <recommendedName>
        <fullName evidence="7">WD40 repeat-like protein</fullName>
    </recommendedName>
</protein>
<feature type="region of interest" description="Disordered" evidence="4">
    <location>
        <begin position="20"/>
        <end position="46"/>
    </location>
</feature>
<organism evidence="5 6">
    <name type="scientific">Cerrena zonata</name>
    <dbReference type="NCBI Taxonomy" id="2478898"/>
    <lineage>
        <taxon>Eukaryota</taxon>
        <taxon>Fungi</taxon>
        <taxon>Dikarya</taxon>
        <taxon>Basidiomycota</taxon>
        <taxon>Agaricomycotina</taxon>
        <taxon>Agaricomycetes</taxon>
        <taxon>Polyporales</taxon>
        <taxon>Cerrenaceae</taxon>
        <taxon>Cerrena</taxon>
    </lineage>
</organism>
<evidence type="ECO:0000256" key="4">
    <source>
        <dbReference type="SAM" id="MobiDB-lite"/>
    </source>
</evidence>
<feature type="repeat" description="WD" evidence="3">
    <location>
        <begin position="620"/>
        <end position="653"/>
    </location>
</feature>
<dbReference type="InterPro" id="IPR011041">
    <property type="entry name" value="Quinoprot_gluc/sorb_DH_b-prop"/>
</dbReference>
<dbReference type="InterPro" id="IPR001680">
    <property type="entry name" value="WD40_rpt"/>
</dbReference>
<evidence type="ECO:0000256" key="2">
    <source>
        <dbReference type="ARBA" id="ARBA00022737"/>
    </source>
</evidence>
<feature type="region of interest" description="Disordered" evidence="4">
    <location>
        <begin position="65"/>
        <end position="87"/>
    </location>
</feature>